<dbReference type="Pfam" id="PF08279">
    <property type="entry name" value="HTH_11"/>
    <property type="match status" value="1"/>
</dbReference>
<dbReference type="Pfam" id="PF00359">
    <property type="entry name" value="PTS_EIIA_2"/>
    <property type="match status" value="1"/>
</dbReference>
<feature type="domain" description="PRD" evidence="3">
    <location>
        <begin position="177"/>
        <end position="281"/>
    </location>
</feature>
<dbReference type="SUPFAM" id="SSF55804">
    <property type="entry name" value="Phoshotransferase/anion transport protein"/>
    <property type="match status" value="1"/>
</dbReference>
<dbReference type="InterPro" id="IPR036634">
    <property type="entry name" value="PRD_sf"/>
</dbReference>
<organism evidence="4 5">
    <name type="scientific">Enterococcus rivorum</name>
    <dbReference type="NCBI Taxonomy" id="762845"/>
    <lineage>
        <taxon>Bacteria</taxon>
        <taxon>Bacillati</taxon>
        <taxon>Bacillota</taxon>
        <taxon>Bacilli</taxon>
        <taxon>Lactobacillales</taxon>
        <taxon>Enterococcaceae</taxon>
        <taxon>Enterococcus</taxon>
    </lineage>
</organism>
<dbReference type="Gene3D" id="3.40.930.10">
    <property type="entry name" value="Mannitol-specific EII, Chain A"/>
    <property type="match status" value="1"/>
</dbReference>
<feature type="domain" description="PTS EIIA type-2" evidence="2">
    <location>
        <begin position="493"/>
        <end position="632"/>
    </location>
</feature>
<proteinExistence type="predicted"/>
<evidence type="ECO:0000256" key="1">
    <source>
        <dbReference type="ARBA" id="ARBA00022737"/>
    </source>
</evidence>
<comment type="caution">
    <text evidence="4">The sequence shown here is derived from an EMBL/GenBank/DDBJ whole genome shotgun (WGS) entry which is preliminary data.</text>
</comment>
<protein>
    <submittedName>
        <fullName evidence="4">Uncharacterized protein</fullName>
    </submittedName>
</protein>
<dbReference type="GO" id="GO:0006355">
    <property type="term" value="P:regulation of DNA-templated transcription"/>
    <property type="evidence" value="ECO:0007669"/>
    <property type="project" value="InterPro"/>
</dbReference>
<dbReference type="PANTHER" id="PTHR30185">
    <property type="entry name" value="CRYPTIC BETA-GLUCOSIDE BGL OPERON ANTITERMINATOR"/>
    <property type="match status" value="1"/>
</dbReference>
<evidence type="ECO:0000313" key="5">
    <source>
        <dbReference type="Proteomes" id="UP000095256"/>
    </source>
</evidence>
<keyword evidence="5" id="KW-1185">Reference proteome</keyword>
<sequence length="633" mass="74457">MNQLLEVFQTHSIVTIQLLKQEFSFSERKIRELIKEAREIGIKKGFDIKTLIHQGYRLEIVDSVTFKEFLDYLNQYEIFDGGNKEYRLSLIRYLLLQNQGFITIDQIAEVLDVSRNTVISDLKIIKKQLLEFDIVLSSKTHYGLTIKGSEAMKRKLFSKMIKEEMELDHNSNQYFEFIQGLKFDEVKKMFIQLLYEYEMRMTENTIESILIHLKILLFRISQKNDISEVSINKNLIDEKSYQLTKKLVRYLERKFKVVIKEQEMDLIASQIYGKATSNQVPKEQEKELKESIEQALVKIDQEFLTDFRHDDLLKECLLLHVYPLLLRISFGLELNNSLINSISVQYTNSFLISIRFIEYHKELSQHSLSRDELGYLALHFAAHQERKNQESIQNIRNILVVSDSRRSKTLLLKVLFENHFPKANVTVRTTQQIEQDLLDGADLVFSTELLDELNKQVVVIMIDETMTEKEMRRIKNMILFQDTAVNNKVPTIQNLFFKDLFFSSDSKDYLDVLETYSQQMVDYGYADSCYPGSVLEREKKFSTIYENGIAGPHSMVQNAKKDSIGVILLKKPIHYEKKEVKCIFLINIRKHHLFLHQEVSQFMMKLMADTGTINMLSQTKTFEEFVIYAKKLW</sequence>
<dbReference type="PROSITE" id="PS51094">
    <property type="entry name" value="PTS_EIIA_TYPE_2"/>
    <property type="match status" value="1"/>
</dbReference>
<dbReference type="InterPro" id="IPR036390">
    <property type="entry name" value="WH_DNA-bd_sf"/>
</dbReference>
<dbReference type="Pfam" id="PF00874">
    <property type="entry name" value="PRD"/>
    <property type="match status" value="2"/>
</dbReference>
<dbReference type="InterPro" id="IPR016152">
    <property type="entry name" value="PTrfase/Anion_transptr"/>
</dbReference>
<dbReference type="SUPFAM" id="SSF63520">
    <property type="entry name" value="PTS-regulatory domain, PRD"/>
    <property type="match status" value="2"/>
</dbReference>
<evidence type="ECO:0000313" key="4">
    <source>
        <dbReference type="EMBL" id="OEH84130.1"/>
    </source>
</evidence>
<keyword evidence="1" id="KW-0677">Repeat</keyword>
<dbReference type="Gene3D" id="1.10.10.10">
    <property type="entry name" value="Winged helix-like DNA-binding domain superfamily/Winged helix DNA-binding domain"/>
    <property type="match status" value="2"/>
</dbReference>
<dbReference type="CDD" id="cd00133">
    <property type="entry name" value="PTS_IIB"/>
    <property type="match status" value="1"/>
</dbReference>
<dbReference type="STRING" id="762845.BCR26_00560"/>
<dbReference type="SUPFAM" id="SSF46785">
    <property type="entry name" value="Winged helix' DNA-binding domain"/>
    <property type="match status" value="1"/>
</dbReference>
<dbReference type="InterPro" id="IPR036388">
    <property type="entry name" value="WH-like_DNA-bd_sf"/>
</dbReference>
<reference evidence="4 5" key="1">
    <citation type="submission" date="2016-09" db="EMBL/GenBank/DDBJ databases">
        <authorList>
            <person name="Capua I."/>
            <person name="De Benedictis P."/>
            <person name="Joannis T."/>
            <person name="Lombin L.H."/>
            <person name="Cattoli G."/>
        </authorList>
    </citation>
    <scope>NUCLEOTIDE SEQUENCE [LARGE SCALE GENOMIC DNA]</scope>
    <source>
        <strain evidence="4 5">LMG 25899</strain>
    </source>
</reference>
<dbReference type="PROSITE" id="PS51372">
    <property type="entry name" value="PRD_2"/>
    <property type="match status" value="2"/>
</dbReference>
<dbReference type="Gene3D" id="1.10.1790.10">
    <property type="entry name" value="PRD domain"/>
    <property type="match status" value="2"/>
</dbReference>
<dbReference type="PANTHER" id="PTHR30185:SF13">
    <property type="entry name" value="LICABCH OPERON REGULATOR-RELATED"/>
    <property type="match status" value="1"/>
</dbReference>
<dbReference type="InterPro" id="IPR011608">
    <property type="entry name" value="PRD"/>
</dbReference>
<evidence type="ECO:0000259" key="3">
    <source>
        <dbReference type="PROSITE" id="PS51372"/>
    </source>
</evidence>
<accession>A0A1E5L1Y5</accession>
<dbReference type="EMBL" id="MIEK01000001">
    <property type="protein sequence ID" value="OEH84130.1"/>
    <property type="molecule type" value="Genomic_DNA"/>
</dbReference>
<feature type="domain" description="PRD" evidence="3">
    <location>
        <begin position="283"/>
        <end position="390"/>
    </location>
</feature>
<dbReference type="Proteomes" id="UP000095256">
    <property type="component" value="Unassembled WGS sequence"/>
</dbReference>
<gene>
    <name evidence="4" type="ORF">BCR26_00560</name>
</gene>
<dbReference type="AlphaFoldDB" id="A0A1E5L1Y5"/>
<name>A0A1E5L1Y5_9ENTE</name>
<dbReference type="InterPro" id="IPR013196">
    <property type="entry name" value="HTH_11"/>
</dbReference>
<evidence type="ECO:0000259" key="2">
    <source>
        <dbReference type="PROSITE" id="PS51094"/>
    </source>
</evidence>
<dbReference type="InterPro" id="IPR002178">
    <property type="entry name" value="PTS_EIIA_type-2_dom"/>
</dbReference>
<dbReference type="InterPro" id="IPR050661">
    <property type="entry name" value="BglG_antiterminators"/>
</dbReference>